<organism evidence="1 2">
    <name type="scientific">Shimazuella alba</name>
    <dbReference type="NCBI Taxonomy" id="2690964"/>
    <lineage>
        <taxon>Bacteria</taxon>
        <taxon>Bacillati</taxon>
        <taxon>Bacillota</taxon>
        <taxon>Bacilli</taxon>
        <taxon>Bacillales</taxon>
        <taxon>Thermoactinomycetaceae</taxon>
        <taxon>Shimazuella</taxon>
    </lineage>
</organism>
<dbReference type="InterPro" id="IPR027417">
    <property type="entry name" value="P-loop_NTPase"/>
</dbReference>
<dbReference type="RefSeq" id="WP_160800733.1">
    <property type="nucleotide sequence ID" value="NZ_WUUL01000003.1"/>
</dbReference>
<reference evidence="1 2" key="1">
    <citation type="submission" date="2019-12" db="EMBL/GenBank/DDBJ databases">
        <title>Whole-genome analyses of novel actinobacteria.</title>
        <authorList>
            <person name="Sahin N."/>
            <person name="Saygin H."/>
        </authorList>
    </citation>
    <scope>NUCLEOTIDE SEQUENCE [LARGE SCALE GENOMIC DNA]</scope>
    <source>
        <strain evidence="1 2">KC615</strain>
    </source>
</reference>
<evidence type="ECO:0008006" key="3">
    <source>
        <dbReference type="Google" id="ProtNLM"/>
    </source>
</evidence>
<dbReference type="AlphaFoldDB" id="A0A6I4VT62"/>
<evidence type="ECO:0000313" key="1">
    <source>
        <dbReference type="EMBL" id="MXQ53385.1"/>
    </source>
</evidence>
<dbReference type="Proteomes" id="UP000430692">
    <property type="component" value="Unassembled WGS sequence"/>
</dbReference>
<dbReference type="EMBL" id="WUUL01000003">
    <property type="protein sequence ID" value="MXQ53385.1"/>
    <property type="molecule type" value="Genomic_DNA"/>
</dbReference>
<gene>
    <name evidence="1" type="ORF">GSM42_06505</name>
</gene>
<comment type="caution">
    <text evidence="1">The sequence shown here is derived from an EMBL/GenBank/DDBJ whole genome shotgun (WGS) entry which is preliminary data.</text>
</comment>
<name>A0A6I4VT62_9BACL</name>
<evidence type="ECO:0000313" key="2">
    <source>
        <dbReference type="Proteomes" id="UP000430692"/>
    </source>
</evidence>
<dbReference type="SUPFAM" id="SSF52540">
    <property type="entry name" value="P-loop containing nucleoside triphosphate hydrolases"/>
    <property type="match status" value="1"/>
</dbReference>
<proteinExistence type="predicted"/>
<sequence length="223" mass="26048">MPFKLEKNPNPIRIHDGSNVFQLMDVVGDDRLLILAVGVPGSGKSTILNKMKMILEEHFDLDPAVCDLDDRQSKYWEIPSIFQYFLPPHIYQYLRTKKIVDPEGSDEAMQSTWKWILDQISLDSKDPIIVCDAGPNYWMRFQLLSTARMAAYMRNERLHVHQLYVDCPNRLAFKRNLMRERIVHPKPFLNAVRGVKSAFRKVLPYCDSWGIVKNSWESHRKDA</sequence>
<keyword evidence="2" id="KW-1185">Reference proteome</keyword>
<accession>A0A6I4VT62</accession>
<protein>
    <recommendedName>
        <fullName evidence="3">AAA domain-containing protein</fullName>
    </recommendedName>
</protein>
<dbReference type="Gene3D" id="3.40.50.300">
    <property type="entry name" value="P-loop containing nucleotide triphosphate hydrolases"/>
    <property type="match status" value="1"/>
</dbReference>